<evidence type="ECO:0000313" key="7">
    <source>
        <dbReference type="Proteomes" id="UP000183385"/>
    </source>
</evidence>
<dbReference type="GO" id="GO:0003677">
    <property type="term" value="F:DNA binding"/>
    <property type="evidence" value="ECO:0007669"/>
    <property type="project" value="UniProtKB-KW"/>
</dbReference>
<organism evidence="6 7">
    <name type="scientific">Pseudomonas citronellolis</name>
    <dbReference type="NCBI Taxonomy" id="53408"/>
    <lineage>
        <taxon>Bacteria</taxon>
        <taxon>Pseudomonadati</taxon>
        <taxon>Pseudomonadota</taxon>
        <taxon>Gammaproteobacteria</taxon>
        <taxon>Pseudomonadales</taxon>
        <taxon>Pseudomonadaceae</taxon>
        <taxon>Pseudomonas</taxon>
    </lineage>
</organism>
<dbReference type="SUPFAM" id="SSF53850">
    <property type="entry name" value="Periplasmic binding protein-like II"/>
    <property type="match status" value="1"/>
</dbReference>
<protein>
    <submittedName>
        <fullName evidence="6">LysR family transcriptional regulator, nod-box dependent transcriptional activator</fullName>
    </submittedName>
</protein>
<evidence type="ECO:0000256" key="3">
    <source>
        <dbReference type="ARBA" id="ARBA00023125"/>
    </source>
</evidence>
<dbReference type="PROSITE" id="PS50931">
    <property type="entry name" value="HTH_LYSR"/>
    <property type="match status" value="1"/>
</dbReference>
<dbReference type="InterPro" id="IPR000847">
    <property type="entry name" value="LysR_HTH_N"/>
</dbReference>
<dbReference type="PRINTS" id="PR00039">
    <property type="entry name" value="HTHLYSR"/>
</dbReference>
<dbReference type="Gene3D" id="1.10.10.10">
    <property type="entry name" value="Winged helix-like DNA-binding domain superfamily/Winged helix DNA-binding domain"/>
    <property type="match status" value="1"/>
</dbReference>
<dbReference type="Pfam" id="PF00126">
    <property type="entry name" value="HTH_1"/>
    <property type="match status" value="1"/>
</dbReference>
<evidence type="ECO:0000313" key="6">
    <source>
        <dbReference type="EMBL" id="SFC94727.1"/>
    </source>
</evidence>
<keyword evidence="7" id="KW-1185">Reference proteome</keyword>
<dbReference type="InterPro" id="IPR036388">
    <property type="entry name" value="WH-like_DNA-bd_sf"/>
</dbReference>
<dbReference type="InterPro" id="IPR050389">
    <property type="entry name" value="LysR-type_TF"/>
</dbReference>
<sequence>MRFYGLDLNLLVVLDVLLTEQNITRAGERLHLSQPATSAALARLRDYFQDDLLVQIGRRMVRTPVGDGLALPIRELLIQMRATLENRALFKPAESSRKFSLIVSDYVGTVLMPEVSRRINHSAPLCSIEMFPPHNAPTEQIERGEIDLLLLPDLQITTEHPSQALFQDEFVCVMCRDNPLTEATLSFEQYKQMKHVLVRWGEKRVPTVDEWFLHKFDIERRFDVITNTFNSVPSYLIGTERLATMHRLLAERWVTYLPLKILPLPWTAPRLTIAMQWNKYQQHDPGLTWLRSLIVEVAASI</sequence>
<evidence type="ECO:0000256" key="1">
    <source>
        <dbReference type="ARBA" id="ARBA00009437"/>
    </source>
</evidence>
<dbReference type="Proteomes" id="UP000183385">
    <property type="component" value="Unassembled WGS sequence"/>
</dbReference>
<dbReference type="InterPro" id="IPR037416">
    <property type="entry name" value="NodD_PBP2"/>
</dbReference>
<evidence type="ECO:0000256" key="2">
    <source>
        <dbReference type="ARBA" id="ARBA00023015"/>
    </source>
</evidence>
<dbReference type="Gene3D" id="3.40.190.10">
    <property type="entry name" value="Periplasmic binding protein-like II"/>
    <property type="match status" value="2"/>
</dbReference>
<name>A0AAQ1KFU7_9PSED</name>
<dbReference type="PANTHER" id="PTHR30118:SF6">
    <property type="entry name" value="HTH-TYPE TRANSCRIPTIONAL REGULATOR LEUO"/>
    <property type="match status" value="1"/>
</dbReference>
<keyword evidence="2" id="KW-0805">Transcription regulation</keyword>
<feature type="domain" description="HTH lysR-type" evidence="5">
    <location>
        <begin position="6"/>
        <end position="63"/>
    </location>
</feature>
<dbReference type="Pfam" id="PF03466">
    <property type="entry name" value="LysR_substrate"/>
    <property type="match status" value="1"/>
</dbReference>
<keyword evidence="4" id="KW-0804">Transcription</keyword>
<dbReference type="EMBL" id="FOLS01000013">
    <property type="protein sequence ID" value="SFC94727.1"/>
    <property type="molecule type" value="Genomic_DNA"/>
</dbReference>
<evidence type="ECO:0000259" key="5">
    <source>
        <dbReference type="PROSITE" id="PS50931"/>
    </source>
</evidence>
<dbReference type="RefSeq" id="WP_074980648.1">
    <property type="nucleotide sequence ID" value="NZ_CP104727.1"/>
</dbReference>
<accession>A0AAQ1KFU7</accession>
<dbReference type="GO" id="GO:0003700">
    <property type="term" value="F:DNA-binding transcription factor activity"/>
    <property type="evidence" value="ECO:0007669"/>
    <property type="project" value="InterPro"/>
</dbReference>
<comment type="caution">
    <text evidence="6">The sequence shown here is derived from an EMBL/GenBank/DDBJ whole genome shotgun (WGS) entry which is preliminary data.</text>
</comment>
<dbReference type="SUPFAM" id="SSF46785">
    <property type="entry name" value="Winged helix' DNA-binding domain"/>
    <property type="match status" value="1"/>
</dbReference>
<dbReference type="InterPro" id="IPR005119">
    <property type="entry name" value="LysR_subst-bd"/>
</dbReference>
<reference evidence="6 7" key="1">
    <citation type="submission" date="2016-10" db="EMBL/GenBank/DDBJ databases">
        <authorList>
            <person name="Varghese N."/>
            <person name="Submissions S."/>
        </authorList>
    </citation>
    <scope>NUCLEOTIDE SEQUENCE [LARGE SCALE GENOMIC DNA]</scope>
    <source>
        <strain evidence="6 7">LMG 18378</strain>
    </source>
</reference>
<proteinExistence type="inferred from homology"/>
<evidence type="ECO:0000256" key="4">
    <source>
        <dbReference type="ARBA" id="ARBA00023163"/>
    </source>
</evidence>
<comment type="similarity">
    <text evidence="1">Belongs to the LysR transcriptional regulatory family.</text>
</comment>
<gene>
    <name evidence="6" type="ORF">SAMN05216577_11361</name>
</gene>
<dbReference type="CDD" id="cd08462">
    <property type="entry name" value="PBP2_NodD"/>
    <property type="match status" value="1"/>
</dbReference>
<keyword evidence="3" id="KW-0238">DNA-binding</keyword>
<dbReference type="InterPro" id="IPR036390">
    <property type="entry name" value="WH_DNA-bd_sf"/>
</dbReference>
<dbReference type="PANTHER" id="PTHR30118">
    <property type="entry name" value="HTH-TYPE TRANSCRIPTIONAL REGULATOR LEUO-RELATED"/>
    <property type="match status" value="1"/>
</dbReference>
<dbReference type="AlphaFoldDB" id="A0AAQ1KFU7"/>